<feature type="transmembrane region" description="Helical" evidence="2">
    <location>
        <begin position="729"/>
        <end position="746"/>
    </location>
</feature>
<dbReference type="InterPro" id="IPR058062">
    <property type="entry name" value="SCO7613_C"/>
</dbReference>
<dbReference type="AlphaFoldDB" id="A0A7Y9JSA4"/>
<keyword evidence="2" id="KW-0812">Transmembrane</keyword>
<proteinExistence type="predicted"/>
<gene>
    <name evidence="3" type="ORF">BKA08_003344</name>
</gene>
<feature type="transmembrane region" description="Helical" evidence="2">
    <location>
        <begin position="753"/>
        <end position="773"/>
    </location>
</feature>
<keyword evidence="2" id="KW-1133">Transmembrane helix</keyword>
<feature type="transmembrane region" description="Helical" evidence="2">
    <location>
        <begin position="291"/>
        <end position="313"/>
    </location>
</feature>
<evidence type="ECO:0000313" key="3">
    <source>
        <dbReference type="EMBL" id="NYD59106.1"/>
    </source>
</evidence>
<accession>A0A7Y9JSA4</accession>
<feature type="transmembrane region" description="Helical" evidence="2">
    <location>
        <begin position="510"/>
        <end position="535"/>
    </location>
</feature>
<feature type="transmembrane region" description="Helical" evidence="2">
    <location>
        <begin position="258"/>
        <end position="279"/>
    </location>
</feature>
<comment type="caution">
    <text evidence="3">The sequence shown here is derived from an EMBL/GenBank/DDBJ whole genome shotgun (WGS) entry which is preliminary data.</text>
</comment>
<feature type="transmembrane region" description="Helical" evidence="2">
    <location>
        <begin position="379"/>
        <end position="398"/>
    </location>
</feature>
<evidence type="ECO:0000313" key="4">
    <source>
        <dbReference type="Proteomes" id="UP000516957"/>
    </source>
</evidence>
<feature type="transmembrane region" description="Helical" evidence="2">
    <location>
        <begin position="779"/>
        <end position="796"/>
    </location>
</feature>
<feature type="transmembrane region" description="Helical" evidence="2">
    <location>
        <begin position="461"/>
        <end position="479"/>
    </location>
</feature>
<feature type="transmembrane region" description="Helical" evidence="2">
    <location>
        <begin position="89"/>
        <end position="110"/>
    </location>
</feature>
<name>A0A7Y9JSA4_9ACTN</name>
<feature type="transmembrane region" description="Helical" evidence="2">
    <location>
        <begin position="555"/>
        <end position="576"/>
    </location>
</feature>
<sequence>MSSYARPDLCPDCGAVLPQDPVSCPRCGLPLRDPLADELLATLRRADELLGRLRASAVPGAPAAGPGPAPEPAPASRRRGLSQATVPQLLLALGAACLLVAAVVFLAVAWSSLGVAGRTAVLLVLTLSAGGGSLLLRRHDLATAAEAVAAVALGLVVLDVLGAAESGWVPEPGSAGSGVVLGSALAAAGLALSALHLLLARARPVVPQLVPAPALLVVAGAMAALVDDGAGGGAGAWVGGVLGSGVLVLLGARLRLTVLRAAAAVGGVLAWWVLLAVSVVDTTDDLSLRGLWAEGGATWLLVAVLALLPLLAGDVRRHRAAVVPAVVALALVSLVVVMPALDEGADAVLVATGAVVAAWSLVALALVLGPPRLPVRARVVPVGAALAFAAPVLGPVLSMHTAALDALLSVGDPYSASVGVRLHGLGTAWDPLLLVPAVLALALLALVVLALVAPREPWRRAGVTVTGLAVVVSVLASAALLDAPLAALVVPVALVSGATVALAPRSAAGVGLAVAALTALLALPSAALAAVTAGLLTLALGSRVVRAGGAAATEVWAALPVALVAALWALGSVVGLDVAQRGAATLVVVGGLALLVRRADVDVATVLVAPWPAVAGVLAADDLSVSLSLHLTLVGALLVARALTDARRRRVAWAGGLLLAAATWVQLADIGVEAPEPYTAPSALALLVVGLLALRRTPGRGSVETLLPGLLLAVVPSLLWVLAQDPVSWRALLLGTGCLVLVLGGTRLGWQAPLLVGGVAGALVVLRELAPYAAATPQWVLLAAAGALLLVVGITWERRVRDLRVAGGYLARLR</sequence>
<feature type="transmembrane region" description="Helical" evidence="2">
    <location>
        <begin position="432"/>
        <end position="454"/>
    </location>
</feature>
<keyword evidence="4" id="KW-1185">Reference proteome</keyword>
<feature type="transmembrane region" description="Helical" evidence="2">
    <location>
        <begin position="320"/>
        <end position="341"/>
    </location>
</feature>
<feature type="transmembrane region" description="Helical" evidence="2">
    <location>
        <begin position="347"/>
        <end position="367"/>
    </location>
</feature>
<protein>
    <submittedName>
        <fullName evidence="3">Uncharacterized protein</fullName>
    </submittedName>
</protein>
<dbReference type="EMBL" id="JACCBE010000001">
    <property type="protein sequence ID" value="NYD59106.1"/>
    <property type="molecule type" value="Genomic_DNA"/>
</dbReference>
<feature type="transmembrane region" description="Helical" evidence="2">
    <location>
        <begin position="485"/>
        <end position="503"/>
    </location>
</feature>
<evidence type="ECO:0000256" key="1">
    <source>
        <dbReference type="SAM" id="MobiDB-lite"/>
    </source>
</evidence>
<feature type="transmembrane region" description="Helical" evidence="2">
    <location>
        <begin position="678"/>
        <end position="694"/>
    </location>
</feature>
<reference evidence="3 4" key="1">
    <citation type="submission" date="2020-07" db="EMBL/GenBank/DDBJ databases">
        <title>Sequencing the genomes of 1000 actinobacteria strains.</title>
        <authorList>
            <person name="Klenk H.-P."/>
        </authorList>
    </citation>
    <scope>NUCLEOTIDE SEQUENCE [LARGE SCALE GENOMIC DNA]</scope>
    <source>
        <strain evidence="3 4">DSM 18965</strain>
    </source>
</reference>
<dbReference type="NCBIfam" id="NF047321">
    <property type="entry name" value="SCO7613_CTERM"/>
    <property type="match status" value="1"/>
</dbReference>
<feature type="transmembrane region" description="Helical" evidence="2">
    <location>
        <begin position="175"/>
        <end position="198"/>
    </location>
</feature>
<feature type="region of interest" description="Disordered" evidence="1">
    <location>
        <begin position="59"/>
        <end position="78"/>
    </location>
</feature>
<feature type="transmembrane region" description="Helical" evidence="2">
    <location>
        <begin position="706"/>
        <end position="723"/>
    </location>
</feature>
<dbReference type="Proteomes" id="UP000516957">
    <property type="component" value="Unassembled WGS sequence"/>
</dbReference>
<keyword evidence="2" id="KW-0472">Membrane</keyword>
<feature type="transmembrane region" description="Helical" evidence="2">
    <location>
        <begin position="116"/>
        <end position="136"/>
    </location>
</feature>
<feature type="transmembrane region" description="Helical" evidence="2">
    <location>
        <begin position="205"/>
        <end position="226"/>
    </location>
</feature>
<feature type="transmembrane region" description="Helical" evidence="2">
    <location>
        <begin position="651"/>
        <end position="672"/>
    </location>
</feature>
<evidence type="ECO:0000256" key="2">
    <source>
        <dbReference type="SAM" id="Phobius"/>
    </source>
</evidence>
<dbReference type="RefSeq" id="WP_179616607.1">
    <property type="nucleotide sequence ID" value="NZ_CP059163.1"/>
</dbReference>
<organism evidence="3 4">
    <name type="scientific">Nocardioides marinisabuli</name>
    <dbReference type="NCBI Taxonomy" id="419476"/>
    <lineage>
        <taxon>Bacteria</taxon>
        <taxon>Bacillati</taxon>
        <taxon>Actinomycetota</taxon>
        <taxon>Actinomycetes</taxon>
        <taxon>Propionibacteriales</taxon>
        <taxon>Nocardioidaceae</taxon>
        <taxon>Nocardioides</taxon>
    </lineage>
</organism>
<feature type="transmembrane region" description="Helical" evidence="2">
    <location>
        <begin position="148"/>
        <end position="169"/>
    </location>
</feature>
<feature type="transmembrane region" description="Helical" evidence="2">
    <location>
        <begin position="232"/>
        <end position="251"/>
    </location>
</feature>